<reference evidence="1" key="2">
    <citation type="submission" date="2021-08" db="EMBL/GenBank/DDBJ databases">
        <authorList>
            <person name="Tani A."/>
            <person name="Ola A."/>
            <person name="Ogura Y."/>
            <person name="Katsura K."/>
            <person name="Hayashi T."/>
        </authorList>
    </citation>
    <scope>NUCLEOTIDE SEQUENCE</scope>
    <source>
        <strain evidence="1">DSM 23674</strain>
    </source>
</reference>
<organism evidence="1 2">
    <name type="scientific">Methylobacterium thuringiense</name>
    <dbReference type="NCBI Taxonomy" id="1003091"/>
    <lineage>
        <taxon>Bacteria</taxon>
        <taxon>Pseudomonadati</taxon>
        <taxon>Pseudomonadota</taxon>
        <taxon>Alphaproteobacteria</taxon>
        <taxon>Hyphomicrobiales</taxon>
        <taxon>Methylobacteriaceae</taxon>
        <taxon>Methylobacterium</taxon>
    </lineage>
</organism>
<name>A0ABQ4TSX8_9HYPH</name>
<comment type="caution">
    <text evidence="1">The sequence shown here is derived from an EMBL/GenBank/DDBJ whole genome shotgun (WGS) entry which is preliminary data.</text>
</comment>
<dbReference type="Proteomes" id="UP001055101">
    <property type="component" value="Unassembled WGS sequence"/>
</dbReference>
<dbReference type="EMBL" id="BPRA01000030">
    <property type="protein sequence ID" value="GJE57812.1"/>
    <property type="molecule type" value="Genomic_DNA"/>
</dbReference>
<reference evidence="1" key="1">
    <citation type="journal article" date="2021" name="Front. Microbiol.">
        <title>Comprehensive Comparative Genomics and Phenotyping of Methylobacterium Species.</title>
        <authorList>
            <person name="Alessa O."/>
            <person name="Ogura Y."/>
            <person name="Fujitani Y."/>
            <person name="Takami H."/>
            <person name="Hayashi T."/>
            <person name="Sahin N."/>
            <person name="Tani A."/>
        </authorList>
    </citation>
    <scope>NUCLEOTIDE SEQUENCE</scope>
    <source>
        <strain evidence="1">DSM 23674</strain>
    </source>
</reference>
<sequence>MPPAKSARLDTESLEAKAAEIKSASKEPAGVWTSGEQERACFRGRRKLWQAGEGWVVKKVNLCP</sequence>
<evidence type="ECO:0000313" key="2">
    <source>
        <dbReference type="Proteomes" id="UP001055101"/>
    </source>
</evidence>
<proteinExistence type="predicted"/>
<evidence type="ECO:0000313" key="1">
    <source>
        <dbReference type="EMBL" id="GJE57812.1"/>
    </source>
</evidence>
<gene>
    <name evidence="1" type="ORF">EKPJFOCH_4332</name>
</gene>
<keyword evidence="2" id="KW-1185">Reference proteome</keyword>
<accession>A0ABQ4TSX8</accession>
<protein>
    <submittedName>
        <fullName evidence="1">Uncharacterized protein</fullName>
    </submittedName>
</protein>